<reference evidence="4 5" key="1">
    <citation type="submission" date="2019-01" db="EMBL/GenBank/DDBJ databases">
        <title>A draft genome assembly of the solar-powered sea slug Elysia chlorotica.</title>
        <authorList>
            <person name="Cai H."/>
            <person name="Li Q."/>
            <person name="Fang X."/>
            <person name="Li J."/>
            <person name="Curtis N.E."/>
            <person name="Altenburger A."/>
            <person name="Shibata T."/>
            <person name="Feng M."/>
            <person name="Maeda T."/>
            <person name="Schwartz J.A."/>
            <person name="Shigenobu S."/>
            <person name="Lundholm N."/>
            <person name="Nishiyama T."/>
            <person name="Yang H."/>
            <person name="Hasebe M."/>
            <person name="Li S."/>
            <person name="Pierce S.K."/>
            <person name="Wang J."/>
        </authorList>
    </citation>
    <scope>NUCLEOTIDE SEQUENCE [LARGE SCALE GENOMIC DNA]</scope>
    <source>
        <strain evidence="4">EC2010</strain>
        <tissue evidence="4">Whole organism of an adult</tissue>
    </source>
</reference>
<feature type="repeat" description="ANK" evidence="3">
    <location>
        <begin position="108"/>
        <end position="140"/>
    </location>
</feature>
<organism evidence="4 5">
    <name type="scientific">Elysia chlorotica</name>
    <name type="common">Eastern emerald elysia</name>
    <name type="synonym">Sea slug</name>
    <dbReference type="NCBI Taxonomy" id="188477"/>
    <lineage>
        <taxon>Eukaryota</taxon>
        <taxon>Metazoa</taxon>
        <taxon>Spiralia</taxon>
        <taxon>Lophotrochozoa</taxon>
        <taxon>Mollusca</taxon>
        <taxon>Gastropoda</taxon>
        <taxon>Heterobranchia</taxon>
        <taxon>Euthyneura</taxon>
        <taxon>Panpulmonata</taxon>
        <taxon>Sacoglossa</taxon>
        <taxon>Placobranchoidea</taxon>
        <taxon>Plakobranchidae</taxon>
        <taxon>Elysia</taxon>
    </lineage>
</organism>
<evidence type="ECO:0000256" key="3">
    <source>
        <dbReference type="PROSITE-ProRule" id="PRU00023"/>
    </source>
</evidence>
<dbReference type="Proteomes" id="UP000271974">
    <property type="component" value="Unassembled WGS sequence"/>
</dbReference>
<name>A0A433UBI1_ELYCH</name>
<dbReference type="SMART" id="SM00248">
    <property type="entry name" value="ANK"/>
    <property type="match status" value="3"/>
</dbReference>
<dbReference type="PANTHER" id="PTHR24201">
    <property type="entry name" value="ANK_REP_REGION DOMAIN-CONTAINING PROTEIN"/>
    <property type="match status" value="1"/>
</dbReference>
<comment type="caution">
    <text evidence="4">The sequence shown here is derived from an EMBL/GenBank/DDBJ whole genome shotgun (WGS) entry which is preliminary data.</text>
</comment>
<feature type="repeat" description="ANK" evidence="3">
    <location>
        <begin position="174"/>
        <end position="206"/>
    </location>
</feature>
<keyword evidence="1" id="KW-0677">Repeat</keyword>
<keyword evidence="2 3" id="KW-0040">ANK repeat</keyword>
<dbReference type="InterPro" id="IPR050776">
    <property type="entry name" value="Ank_Repeat/CDKN_Inhibitor"/>
</dbReference>
<dbReference type="SUPFAM" id="SSF48403">
    <property type="entry name" value="Ankyrin repeat"/>
    <property type="match status" value="1"/>
</dbReference>
<feature type="repeat" description="ANK" evidence="3">
    <location>
        <begin position="141"/>
        <end position="166"/>
    </location>
</feature>
<dbReference type="EMBL" id="RQTK01000016">
    <property type="protein sequence ID" value="RUS91207.1"/>
    <property type="molecule type" value="Genomic_DNA"/>
</dbReference>
<protein>
    <submittedName>
        <fullName evidence="4">Uncharacterized protein</fullName>
    </submittedName>
</protein>
<dbReference type="Pfam" id="PF12796">
    <property type="entry name" value="Ank_2"/>
    <property type="match status" value="1"/>
</dbReference>
<evidence type="ECO:0000256" key="1">
    <source>
        <dbReference type="ARBA" id="ARBA00022737"/>
    </source>
</evidence>
<evidence type="ECO:0000313" key="4">
    <source>
        <dbReference type="EMBL" id="RUS91207.1"/>
    </source>
</evidence>
<evidence type="ECO:0000256" key="2">
    <source>
        <dbReference type="ARBA" id="ARBA00023043"/>
    </source>
</evidence>
<dbReference type="InterPro" id="IPR002110">
    <property type="entry name" value="Ankyrin_rpt"/>
</dbReference>
<gene>
    <name evidence="4" type="ORF">EGW08_001013</name>
</gene>
<sequence>MQQETSAPPPAPPFSTELFSRISGKLGRNHKACSVKDGTSATQGSQMTPKDVADVIMQQFEFCLPHSHGESELHNVAFCGDTLRLRLLLEYIDTHPSKLSTLNQRNRLGCTPVRLAATGGHETCLKLLIKAGADIHIVDVKGQTPLFVAVKNRRLECARLLLQSGACPDGDVKNSSTPLNVAFMNGDVNSVLLLLQFGAHPDKMRHLAPGSTLLFQGGFAPKISSLDAAMENLHEGDVYLAVRALLERGCRTSTSFHYHSCVYMDREQLVDLLFAFGVRSDWRDENGRLATELNVKNGAKERLIALRESPRSLLSACRVKIVSCLPRPRPGLECLMRL</sequence>
<accession>A0A433UBI1</accession>
<feature type="non-terminal residue" evidence="4">
    <location>
        <position position="338"/>
    </location>
</feature>
<evidence type="ECO:0000313" key="5">
    <source>
        <dbReference type="Proteomes" id="UP000271974"/>
    </source>
</evidence>
<dbReference type="PROSITE" id="PS50088">
    <property type="entry name" value="ANK_REPEAT"/>
    <property type="match status" value="3"/>
</dbReference>
<dbReference type="STRING" id="188477.A0A433UBI1"/>
<proteinExistence type="predicted"/>
<dbReference type="PROSITE" id="PS50297">
    <property type="entry name" value="ANK_REP_REGION"/>
    <property type="match status" value="3"/>
</dbReference>
<dbReference type="InterPro" id="IPR036770">
    <property type="entry name" value="Ankyrin_rpt-contain_sf"/>
</dbReference>
<keyword evidence="5" id="KW-1185">Reference proteome</keyword>
<dbReference type="AlphaFoldDB" id="A0A433UBI1"/>
<dbReference type="OrthoDB" id="5406014at2759"/>
<dbReference type="Gene3D" id="1.25.40.20">
    <property type="entry name" value="Ankyrin repeat-containing domain"/>
    <property type="match status" value="1"/>
</dbReference>